<evidence type="ECO:0000313" key="3">
    <source>
        <dbReference type="Proteomes" id="UP000028700"/>
    </source>
</evidence>
<dbReference type="OrthoDB" id="9762440at2"/>
<name>A0A081BL08_9LACO</name>
<dbReference type="InterPro" id="IPR005094">
    <property type="entry name" value="Endonuclease_MobA/VirD2"/>
</dbReference>
<dbReference type="EMBL" id="BBJM01000054">
    <property type="protein sequence ID" value="GAK48726.1"/>
    <property type="molecule type" value="Genomic_DNA"/>
</dbReference>
<dbReference type="Proteomes" id="UP000028700">
    <property type="component" value="Unassembled WGS sequence"/>
</dbReference>
<organism evidence="2 3">
    <name type="scientific">Secundilactobacillus oryzae JCM 18671</name>
    <dbReference type="NCBI Taxonomy" id="1291743"/>
    <lineage>
        <taxon>Bacteria</taxon>
        <taxon>Bacillati</taxon>
        <taxon>Bacillota</taxon>
        <taxon>Bacilli</taxon>
        <taxon>Lactobacillales</taxon>
        <taxon>Lactobacillaceae</taxon>
        <taxon>Secundilactobacillus</taxon>
    </lineage>
</organism>
<feature type="domain" description="MobA/VirD2-like nuclease" evidence="1">
    <location>
        <begin position="47"/>
        <end position="95"/>
    </location>
</feature>
<evidence type="ECO:0000313" key="2">
    <source>
        <dbReference type="EMBL" id="GAK48726.1"/>
    </source>
</evidence>
<protein>
    <recommendedName>
        <fullName evidence="1">MobA/VirD2-like nuclease domain-containing protein</fullName>
    </recommendedName>
</protein>
<dbReference type="Pfam" id="PF03432">
    <property type="entry name" value="Relaxase"/>
    <property type="match status" value="1"/>
</dbReference>
<dbReference type="AlphaFoldDB" id="A0A081BL08"/>
<evidence type="ECO:0000259" key="1">
    <source>
        <dbReference type="Pfam" id="PF03432"/>
    </source>
</evidence>
<sequence>MATIKISRAKSCTAALNYARGQNQLKEPDKAWLVNQGVNPELVASLHNRAVVTSGLNIDPAYASSQMKQTRDLFQNTGSTQAMRVIQSFDEHDLNAANPAD</sequence>
<reference evidence="2" key="1">
    <citation type="journal article" date="2014" name="Genome Announc.">
        <title>Draft Genome Sequence of Lactobacillus oryzae Strain SG293T.</title>
        <authorList>
            <person name="Tanizawa Y."/>
            <person name="Fujisawa T."/>
            <person name="Mochizuki T."/>
            <person name="Kaminuma E."/>
            <person name="Nakamura Y."/>
            <person name="Tohno M."/>
        </authorList>
    </citation>
    <scope>NUCLEOTIDE SEQUENCE [LARGE SCALE GENOMIC DNA]</scope>
    <source>
        <strain evidence="2">SG293</strain>
    </source>
</reference>
<proteinExistence type="predicted"/>
<accession>A0A081BL08</accession>
<gene>
    <name evidence="2" type="ORF">LOSG293_540040</name>
</gene>
<comment type="caution">
    <text evidence="2">The sequence shown here is derived from an EMBL/GenBank/DDBJ whole genome shotgun (WGS) entry which is preliminary data.</text>
</comment>
<keyword evidence="3" id="KW-1185">Reference proteome</keyword>